<organism evidence="3 4">
    <name type="scientific">Lithocarpus litseifolius</name>
    <dbReference type="NCBI Taxonomy" id="425828"/>
    <lineage>
        <taxon>Eukaryota</taxon>
        <taxon>Viridiplantae</taxon>
        <taxon>Streptophyta</taxon>
        <taxon>Embryophyta</taxon>
        <taxon>Tracheophyta</taxon>
        <taxon>Spermatophyta</taxon>
        <taxon>Magnoliopsida</taxon>
        <taxon>eudicotyledons</taxon>
        <taxon>Gunneridae</taxon>
        <taxon>Pentapetalae</taxon>
        <taxon>rosids</taxon>
        <taxon>fabids</taxon>
        <taxon>Fagales</taxon>
        <taxon>Fagaceae</taxon>
        <taxon>Lithocarpus</taxon>
    </lineage>
</organism>
<feature type="domain" description="Reverse transcriptase zinc-binding" evidence="2">
    <location>
        <begin position="5"/>
        <end position="79"/>
    </location>
</feature>
<dbReference type="PANTHER" id="PTHR47074">
    <property type="entry name" value="BNAC02G40300D PROTEIN"/>
    <property type="match status" value="1"/>
</dbReference>
<dbReference type="CDD" id="cd06222">
    <property type="entry name" value="RNase_H_like"/>
    <property type="match status" value="1"/>
</dbReference>
<dbReference type="InterPro" id="IPR026960">
    <property type="entry name" value="RVT-Znf"/>
</dbReference>
<dbReference type="InterPro" id="IPR044730">
    <property type="entry name" value="RNase_H-like_dom_plant"/>
</dbReference>
<dbReference type="GO" id="GO:0003676">
    <property type="term" value="F:nucleic acid binding"/>
    <property type="evidence" value="ECO:0007669"/>
    <property type="project" value="InterPro"/>
</dbReference>
<gene>
    <name evidence="3" type="ORF">SO802_015944</name>
</gene>
<dbReference type="SUPFAM" id="SSF53098">
    <property type="entry name" value="Ribonuclease H-like"/>
    <property type="match status" value="1"/>
</dbReference>
<keyword evidence="4" id="KW-1185">Reference proteome</keyword>
<dbReference type="AlphaFoldDB" id="A0AAW2CV41"/>
<dbReference type="Pfam" id="PF13966">
    <property type="entry name" value="zf-RVT"/>
    <property type="match status" value="1"/>
</dbReference>
<sequence length="241" mass="27150">METQVEERNFWHSIWVLRVPNKIKIIKKIVWQPCREAIPTKANLSQRHITENALCERCLMEEETTLHALWSCSKLSSAWTASEWSACQNIRPTNFKELLSWILNNHGSPELFAMLTLFCPSDLIAAQAKERLNEFNATIPPQPPVMPQPRTKWKPPNVSAFKINFDGAIFRQENKSKIGVVIWDHSGAVIASLAQLSTPALQPIEIEAIATARALEFGQEIGITEAILEGDSELIINSLKA</sequence>
<evidence type="ECO:0000313" key="4">
    <source>
        <dbReference type="Proteomes" id="UP001459277"/>
    </source>
</evidence>
<reference evidence="3 4" key="1">
    <citation type="submission" date="2024-01" db="EMBL/GenBank/DDBJ databases">
        <title>A telomere-to-telomere, gap-free genome of sweet tea (Lithocarpus litseifolius).</title>
        <authorList>
            <person name="Zhou J."/>
        </authorList>
    </citation>
    <scope>NUCLEOTIDE SEQUENCE [LARGE SCALE GENOMIC DNA]</scope>
    <source>
        <strain evidence="3">Zhou-2022a</strain>
        <tissue evidence="3">Leaf</tissue>
    </source>
</reference>
<dbReference type="InterPro" id="IPR012337">
    <property type="entry name" value="RNaseH-like_sf"/>
</dbReference>
<name>A0AAW2CV41_9ROSI</name>
<dbReference type="GO" id="GO:0004523">
    <property type="term" value="F:RNA-DNA hybrid ribonuclease activity"/>
    <property type="evidence" value="ECO:0007669"/>
    <property type="project" value="InterPro"/>
</dbReference>
<evidence type="ECO:0000259" key="2">
    <source>
        <dbReference type="Pfam" id="PF13966"/>
    </source>
</evidence>
<dbReference type="InterPro" id="IPR036397">
    <property type="entry name" value="RNaseH_sf"/>
</dbReference>
<dbReference type="InterPro" id="IPR052929">
    <property type="entry name" value="RNase_H-like_EbsB-rel"/>
</dbReference>
<protein>
    <recommendedName>
        <fullName evidence="5">RNase H type-1 domain-containing protein</fullName>
    </recommendedName>
</protein>
<comment type="caution">
    <text evidence="3">The sequence shown here is derived from an EMBL/GenBank/DDBJ whole genome shotgun (WGS) entry which is preliminary data.</text>
</comment>
<accession>A0AAW2CV41</accession>
<dbReference type="PANTHER" id="PTHR47074:SF11">
    <property type="entry name" value="REVERSE TRANSCRIPTASE-LIKE PROTEIN"/>
    <property type="match status" value="1"/>
</dbReference>
<evidence type="ECO:0000259" key="1">
    <source>
        <dbReference type="Pfam" id="PF13456"/>
    </source>
</evidence>
<dbReference type="Gene3D" id="3.30.420.10">
    <property type="entry name" value="Ribonuclease H-like superfamily/Ribonuclease H"/>
    <property type="match status" value="1"/>
</dbReference>
<feature type="non-terminal residue" evidence="3">
    <location>
        <position position="241"/>
    </location>
</feature>
<dbReference type="Proteomes" id="UP001459277">
    <property type="component" value="Unassembled WGS sequence"/>
</dbReference>
<dbReference type="Pfam" id="PF13456">
    <property type="entry name" value="RVT_3"/>
    <property type="match status" value="1"/>
</dbReference>
<dbReference type="InterPro" id="IPR002156">
    <property type="entry name" value="RNaseH_domain"/>
</dbReference>
<feature type="domain" description="RNase H type-1" evidence="1">
    <location>
        <begin position="164"/>
        <end position="240"/>
    </location>
</feature>
<dbReference type="EMBL" id="JAZDWU010000005">
    <property type="protein sequence ID" value="KAL0002163.1"/>
    <property type="molecule type" value="Genomic_DNA"/>
</dbReference>
<proteinExistence type="predicted"/>
<evidence type="ECO:0000313" key="3">
    <source>
        <dbReference type="EMBL" id="KAL0002163.1"/>
    </source>
</evidence>
<evidence type="ECO:0008006" key="5">
    <source>
        <dbReference type="Google" id="ProtNLM"/>
    </source>
</evidence>